<dbReference type="Proteomes" id="UP000242645">
    <property type="component" value="Chromosome"/>
</dbReference>
<feature type="binding site" evidence="7">
    <location>
        <begin position="237"/>
        <end position="238"/>
    </location>
    <ligand>
        <name>substrate</name>
    </ligand>
</feature>
<dbReference type="HAMAP" id="MF_00147_B">
    <property type="entry name" value="TIM_B"/>
    <property type="match status" value="1"/>
</dbReference>
<dbReference type="InterPro" id="IPR035990">
    <property type="entry name" value="TIM_sf"/>
</dbReference>
<dbReference type="GO" id="GO:0005829">
    <property type="term" value="C:cytosol"/>
    <property type="evidence" value="ECO:0007669"/>
    <property type="project" value="TreeGrafter"/>
</dbReference>
<dbReference type="FunFam" id="3.20.20.70:FF:000016">
    <property type="entry name" value="Triosephosphate isomerase"/>
    <property type="match status" value="1"/>
</dbReference>
<dbReference type="Gene3D" id="3.20.20.70">
    <property type="entry name" value="Aldolase class I"/>
    <property type="match status" value="1"/>
</dbReference>
<gene>
    <name evidence="7 9" type="primary">tpiA</name>
    <name evidence="9" type="ORF">RSDT_0270</name>
</gene>
<keyword evidence="6 7" id="KW-0413">Isomerase</keyword>
<dbReference type="GO" id="GO:0006096">
    <property type="term" value="P:glycolytic process"/>
    <property type="evidence" value="ECO:0007669"/>
    <property type="project" value="UniProtKB-UniRule"/>
</dbReference>
<accession>A0A1J1DXG6</accession>
<evidence type="ECO:0000256" key="2">
    <source>
        <dbReference type="ARBA" id="ARBA00007422"/>
    </source>
</evidence>
<evidence type="ECO:0000256" key="3">
    <source>
        <dbReference type="ARBA" id="ARBA00022432"/>
    </source>
</evidence>
<evidence type="ECO:0000256" key="5">
    <source>
        <dbReference type="ARBA" id="ARBA00023152"/>
    </source>
</evidence>
<comment type="subcellular location">
    <subcellularLocation>
        <location evidence="7 8">Cytoplasm</location>
    </subcellularLocation>
</comment>
<evidence type="ECO:0000256" key="6">
    <source>
        <dbReference type="ARBA" id="ARBA00023235"/>
    </source>
</evidence>
<feature type="binding site" evidence="7">
    <location>
        <position position="216"/>
    </location>
    <ligand>
        <name>substrate</name>
    </ligand>
</feature>
<dbReference type="RefSeq" id="WP_096399319.1">
    <property type="nucleotide sequence ID" value="NZ_AP017368.1"/>
</dbReference>
<dbReference type="UniPathway" id="UPA00109">
    <property type="reaction ID" value="UER00189"/>
</dbReference>
<comment type="function">
    <text evidence="7">Involved in the gluconeogenesis. Catalyzes stereospecifically the conversion of dihydroxyacetone phosphate (DHAP) to D-glyceraldehyde-3-phosphate (G3P).</text>
</comment>
<dbReference type="InterPro" id="IPR000652">
    <property type="entry name" value="Triosephosphate_isomerase"/>
</dbReference>
<dbReference type="PROSITE" id="PS00171">
    <property type="entry name" value="TIM_1"/>
    <property type="match status" value="1"/>
</dbReference>
<comment type="pathway">
    <text evidence="7 8">Carbohydrate biosynthesis; gluconeogenesis.</text>
</comment>
<dbReference type="SUPFAM" id="SSF51351">
    <property type="entry name" value="Triosephosphate isomerase (TIM)"/>
    <property type="match status" value="1"/>
</dbReference>
<dbReference type="PANTHER" id="PTHR21139:SF42">
    <property type="entry name" value="TRIOSEPHOSPHATE ISOMERASE"/>
    <property type="match status" value="1"/>
</dbReference>
<dbReference type="GO" id="GO:0046166">
    <property type="term" value="P:glyceraldehyde-3-phosphate biosynthetic process"/>
    <property type="evidence" value="ECO:0007669"/>
    <property type="project" value="TreeGrafter"/>
</dbReference>
<name>A0A1J1DXG6_9BACT</name>
<dbReference type="GO" id="GO:0004807">
    <property type="term" value="F:triose-phosphate isomerase activity"/>
    <property type="evidence" value="ECO:0007669"/>
    <property type="project" value="UniProtKB-UniRule"/>
</dbReference>
<dbReference type="AlphaFoldDB" id="A0A1J1DXG6"/>
<sequence>MQKIIAANWKMYKTRAAAERTALDFAQALAGDDVLSDRQLLVFPSYTNISTVAAVLGKYSHVAVGAQNFYPAKEGAFTGEVSADMLRDAGASWVLTGHSERRHLLGEDDDSVARKTAFALTQGLNVMLCVGETLSERAAGELTDVLSRQIASAFVDLSRDTLFGRLAIVYEPVWAIGTGNVAGQVEIFEAHAATRSLVMRMVGEKGRDIPILYGGSVRPDNAATLVRLDNVDGLLVGGASLEAQSFMQIVKA</sequence>
<dbReference type="InterPro" id="IPR013785">
    <property type="entry name" value="Aldolase_TIM"/>
</dbReference>
<evidence type="ECO:0000256" key="8">
    <source>
        <dbReference type="RuleBase" id="RU363013"/>
    </source>
</evidence>
<dbReference type="InterPro" id="IPR020861">
    <property type="entry name" value="Triosephosphate_isomerase_AS"/>
</dbReference>
<feature type="active site" description="Electrophile" evidence="7">
    <location>
        <position position="98"/>
    </location>
</feature>
<dbReference type="CDD" id="cd00311">
    <property type="entry name" value="TIM"/>
    <property type="match status" value="1"/>
</dbReference>
<dbReference type="InterPro" id="IPR022896">
    <property type="entry name" value="TrioseP_Isoase_bac/euk"/>
</dbReference>
<feature type="binding site" evidence="7">
    <location>
        <position position="177"/>
    </location>
    <ligand>
        <name>substrate</name>
    </ligand>
</feature>
<dbReference type="OrthoDB" id="9809429at2"/>
<evidence type="ECO:0000256" key="7">
    <source>
        <dbReference type="HAMAP-Rule" id="MF_00147"/>
    </source>
</evidence>
<dbReference type="UniPathway" id="UPA00138"/>
<dbReference type="Pfam" id="PF00121">
    <property type="entry name" value="TIM"/>
    <property type="match status" value="1"/>
</dbReference>
<keyword evidence="3 7" id="KW-0312">Gluconeogenesis</keyword>
<dbReference type="KEGG" id="dtr:RSDT_0270"/>
<dbReference type="PANTHER" id="PTHR21139">
    <property type="entry name" value="TRIOSEPHOSPHATE ISOMERASE"/>
    <property type="match status" value="1"/>
</dbReference>
<comment type="pathway">
    <text evidence="1 7 8">Carbohydrate degradation; glycolysis; D-glyceraldehyde 3-phosphate from glycerone phosphate: step 1/1.</text>
</comment>
<dbReference type="EMBL" id="AP017368">
    <property type="protein sequence ID" value="BAV91782.1"/>
    <property type="molecule type" value="Genomic_DNA"/>
</dbReference>
<evidence type="ECO:0000313" key="10">
    <source>
        <dbReference type="Proteomes" id="UP000242645"/>
    </source>
</evidence>
<proteinExistence type="inferred from homology"/>
<dbReference type="NCBIfam" id="TIGR00419">
    <property type="entry name" value="tim"/>
    <property type="match status" value="1"/>
</dbReference>
<keyword evidence="5 7" id="KW-0324">Glycolysis</keyword>
<dbReference type="EC" id="5.3.1.1" evidence="7 8"/>
<comment type="similarity">
    <text evidence="2 7 8">Belongs to the triosephosphate isomerase family.</text>
</comment>
<keyword evidence="10" id="KW-1185">Reference proteome</keyword>
<dbReference type="PROSITE" id="PS51440">
    <property type="entry name" value="TIM_2"/>
    <property type="match status" value="1"/>
</dbReference>
<keyword evidence="4 7" id="KW-0963">Cytoplasm</keyword>
<feature type="active site" description="Proton acceptor" evidence="7">
    <location>
        <position position="171"/>
    </location>
</feature>
<reference evidence="9 10" key="1">
    <citation type="journal article" date="2017" name="ISME J.">
        <title>Genome of 'Ca. Desulfovibrio trichonymphae', an H2-oxidizing bacterium in a tripartite symbiotic system within a protist cell in the termite gut.</title>
        <authorList>
            <person name="Kuwahara H."/>
            <person name="Yuki M."/>
            <person name="Izawa K."/>
            <person name="Ohkuma M."/>
            <person name="Hongoh Y."/>
        </authorList>
    </citation>
    <scope>NUCLEOTIDE SEQUENCE [LARGE SCALE GENOMIC DNA]</scope>
    <source>
        <strain evidence="9 10">Rs-N31</strain>
    </source>
</reference>
<evidence type="ECO:0000256" key="1">
    <source>
        <dbReference type="ARBA" id="ARBA00004680"/>
    </source>
</evidence>
<feature type="binding site" evidence="7">
    <location>
        <begin position="8"/>
        <end position="10"/>
    </location>
    <ligand>
        <name>substrate</name>
    </ligand>
</feature>
<organism evidence="9 10">
    <name type="scientific">Candidatus Desulfovibrio trichonymphae</name>
    <dbReference type="NCBI Taxonomy" id="1725232"/>
    <lineage>
        <taxon>Bacteria</taxon>
        <taxon>Pseudomonadati</taxon>
        <taxon>Thermodesulfobacteriota</taxon>
        <taxon>Desulfovibrionia</taxon>
        <taxon>Desulfovibrionales</taxon>
        <taxon>Desulfovibrionaceae</taxon>
        <taxon>Desulfovibrio</taxon>
    </lineage>
</organism>
<dbReference type="GO" id="GO:0019563">
    <property type="term" value="P:glycerol catabolic process"/>
    <property type="evidence" value="ECO:0007669"/>
    <property type="project" value="TreeGrafter"/>
</dbReference>
<dbReference type="GO" id="GO:0006094">
    <property type="term" value="P:gluconeogenesis"/>
    <property type="evidence" value="ECO:0007669"/>
    <property type="project" value="UniProtKB-UniRule"/>
</dbReference>
<comment type="catalytic activity">
    <reaction evidence="7 8">
        <text>D-glyceraldehyde 3-phosphate = dihydroxyacetone phosphate</text>
        <dbReference type="Rhea" id="RHEA:18585"/>
        <dbReference type="ChEBI" id="CHEBI:57642"/>
        <dbReference type="ChEBI" id="CHEBI:59776"/>
        <dbReference type="EC" id="5.3.1.1"/>
    </reaction>
</comment>
<comment type="subunit">
    <text evidence="7 8">Homodimer.</text>
</comment>
<evidence type="ECO:0000313" key="9">
    <source>
        <dbReference type="EMBL" id="BAV91782.1"/>
    </source>
</evidence>
<protein>
    <recommendedName>
        <fullName evidence="7 8">Triosephosphate isomerase</fullName>
        <shortName evidence="7">TIM</shortName>
        <shortName evidence="7">TPI</shortName>
        <ecNumber evidence="7 8">5.3.1.1</ecNumber>
    </recommendedName>
    <alternativeName>
        <fullName evidence="7">Triose-phosphate isomerase</fullName>
    </alternativeName>
</protein>
<evidence type="ECO:0000256" key="4">
    <source>
        <dbReference type="ARBA" id="ARBA00022490"/>
    </source>
</evidence>